<evidence type="ECO:0000313" key="2">
    <source>
        <dbReference type="EMBL" id="EJZ41579.1"/>
    </source>
</evidence>
<accession>A0ABN0H7D4</accession>
<dbReference type="Pfam" id="PF00753">
    <property type="entry name" value="Lactamase_B"/>
    <property type="match status" value="1"/>
</dbReference>
<dbReference type="InterPro" id="IPR050662">
    <property type="entry name" value="Sec-metab_biosynth-thioest"/>
</dbReference>
<dbReference type="PANTHER" id="PTHR23131:SF0">
    <property type="entry name" value="ENDORIBONUCLEASE LACTB2"/>
    <property type="match status" value="1"/>
</dbReference>
<proteinExistence type="predicted"/>
<evidence type="ECO:0000259" key="1">
    <source>
        <dbReference type="SMART" id="SM00849"/>
    </source>
</evidence>
<dbReference type="InterPro" id="IPR036866">
    <property type="entry name" value="RibonucZ/Hydroxyglut_hydro"/>
</dbReference>
<dbReference type="RefSeq" id="WP_008593297.1">
    <property type="nucleotide sequence ID" value="NZ_AHOM02000009.1"/>
</dbReference>
<dbReference type="PANTHER" id="PTHR23131">
    <property type="entry name" value="ENDORIBONUCLEASE LACTB2"/>
    <property type="match status" value="1"/>
</dbReference>
<gene>
    <name evidence="2" type="ORF">LEP1GSC178_3876</name>
</gene>
<name>A0ABN0H7D4_9LEPT</name>
<dbReference type="SUPFAM" id="SSF56281">
    <property type="entry name" value="Metallo-hydrolase/oxidoreductase"/>
    <property type="match status" value="1"/>
</dbReference>
<dbReference type="EMBL" id="AHOM02000009">
    <property type="protein sequence ID" value="EJZ41579.1"/>
    <property type="molecule type" value="Genomic_DNA"/>
</dbReference>
<dbReference type="Proteomes" id="UP000018720">
    <property type="component" value="Unassembled WGS sequence"/>
</dbReference>
<dbReference type="InterPro" id="IPR001279">
    <property type="entry name" value="Metallo-B-lactamas"/>
</dbReference>
<keyword evidence="3" id="KW-1185">Reference proteome</keyword>
<comment type="caution">
    <text evidence="2">The sequence shown here is derived from an EMBL/GenBank/DDBJ whole genome shotgun (WGS) entry which is preliminary data.</text>
</comment>
<reference evidence="2 3" key="1">
    <citation type="submission" date="2012-08" db="EMBL/GenBank/DDBJ databases">
        <authorList>
            <person name="Harkins D.M."/>
            <person name="Durkin A.S."/>
            <person name="Selengut J.D."/>
            <person name="Sanka R."/>
            <person name="DePew J."/>
            <person name="Purushe J."/>
            <person name="Matthias M.A."/>
            <person name="Vinetz J.M."/>
            <person name="Sutton G.G."/>
            <person name="Nelson W.C."/>
            <person name="Fouts D.E."/>
        </authorList>
    </citation>
    <scope>NUCLEOTIDE SEQUENCE [LARGE SCALE GENOMIC DNA]</scope>
    <source>
        <strain evidence="2 3">MMD4847</strain>
    </source>
</reference>
<sequence>MKIYHYDSIPDVKEIGDGIYKTEIPQPFYAPNNIYILPDGEPALIDSGYLANLGMLQRALRKIGLSLGKIKHIFYTHNHLDHLSAVLTIRYYTDAKLYAMKGMASGIGNYLEHVEMFNRASKRLVYKGHRIPEDRKRELTRIEEGNLNLRNTLSRGTRIDPILKFDIELVEGDVIHAGGRDIGFLHTPGHNLWHLTPYILEENIFFTGDLVLQNISSIYAEIDGNLEDYYRSLERISKMSIRRLLPAHGPEPESPQKAIKLLHKTLQILERGVIRRLKEKEYDLSALTLEAMGEKVANSGYYNTAMAILHSMVRKFIDKGWVEIIETEPPYETYRWIAEPEPQSK</sequence>
<feature type="domain" description="Metallo-beta-lactamase" evidence="1">
    <location>
        <begin position="31"/>
        <end position="248"/>
    </location>
</feature>
<evidence type="ECO:0000313" key="3">
    <source>
        <dbReference type="Proteomes" id="UP000018720"/>
    </source>
</evidence>
<organism evidence="2 3">
    <name type="scientific">Leptospira licerasiae str. MMD4847</name>
    <dbReference type="NCBI Taxonomy" id="1049971"/>
    <lineage>
        <taxon>Bacteria</taxon>
        <taxon>Pseudomonadati</taxon>
        <taxon>Spirochaetota</taxon>
        <taxon>Spirochaetia</taxon>
        <taxon>Leptospirales</taxon>
        <taxon>Leptospiraceae</taxon>
        <taxon>Leptospira</taxon>
    </lineage>
</organism>
<dbReference type="SMART" id="SM00849">
    <property type="entry name" value="Lactamase_B"/>
    <property type="match status" value="1"/>
</dbReference>
<protein>
    <submittedName>
        <fullName evidence="2">Metallo-beta-lactamase domain protein</fullName>
    </submittedName>
</protein>
<dbReference type="Gene3D" id="3.60.15.10">
    <property type="entry name" value="Ribonuclease Z/Hydroxyacylglutathione hydrolase-like"/>
    <property type="match status" value="1"/>
</dbReference>